<accession>A0A1C6JIC2</accession>
<organism evidence="1">
    <name type="scientific">uncultured Anaerotruncus sp</name>
    <dbReference type="NCBI Taxonomy" id="905011"/>
    <lineage>
        <taxon>Bacteria</taxon>
        <taxon>Bacillati</taxon>
        <taxon>Bacillota</taxon>
        <taxon>Clostridia</taxon>
        <taxon>Eubacteriales</taxon>
        <taxon>Oscillospiraceae</taxon>
        <taxon>Anaerotruncus</taxon>
        <taxon>environmental samples</taxon>
    </lineage>
</organism>
<sequence>MSYRENINKTAEDILAEYVKKFGSEPRGNLRNIFLLYANGTIETYEEGFQDGLNAARTQENI</sequence>
<name>A0A1C6JIC2_9FIRM</name>
<evidence type="ECO:0000313" key="1">
    <source>
        <dbReference type="EMBL" id="SCJ81445.1"/>
    </source>
</evidence>
<dbReference type="EMBL" id="FMHG01000001">
    <property type="protein sequence ID" value="SCJ81445.1"/>
    <property type="molecule type" value="Genomic_DNA"/>
</dbReference>
<gene>
    <name evidence="1" type="ORF">SAMEA3545359_02197</name>
</gene>
<reference evidence="1" key="1">
    <citation type="submission" date="2015-09" db="EMBL/GenBank/DDBJ databases">
        <authorList>
            <consortium name="Pathogen Informatics"/>
        </authorList>
    </citation>
    <scope>NUCLEOTIDE SEQUENCE</scope>
    <source>
        <strain evidence="1">2789STDY5834896</strain>
    </source>
</reference>
<protein>
    <submittedName>
        <fullName evidence="1">Uncharacterized protein</fullName>
    </submittedName>
</protein>
<proteinExistence type="predicted"/>
<dbReference type="AlphaFoldDB" id="A0A1C6JIC2"/>